<dbReference type="GO" id="GO:0046872">
    <property type="term" value="F:metal ion binding"/>
    <property type="evidence" value="ECO:0007669"/>
    <property type="project" value="UniProtKB-KW"/>
</dbReference>
<dbReference type="Pfam" id="PF01812">
    <property type="entry name" value="5-FTHF_cyc-lig"/>
    <property type="match status" value="1"/>
</dbReference>
<evidence type="ECO:0000313" key="6">
    <source>
        <dbReference type="EMBL" id="SQG47558.1"/>
    </source>
</evidence>
<reference evidence="6 7" key="1">
    <citation type="submission" date="2018-06" db="EMBL/GenBank/DDBJ databases">
        <authorList>
            <consortium name="Pathogen Informatics"/>
            <person name="Doyle S."/>
        </authorList>
    </citation>
    <scope>NUCLEOTIDE SEQUENCE [LARGE SCALE GENOMIC DNA]</scope>
    <source>
        <strain evidence="6 7">NCTC2665</strain>
    </source>
</reference>
<dbReference type="InterPro" id="IPR002698">
    <property type="entry name" value="FTHF_cligase"/>
</dbReference>
<evidence type="ECO:0000256" key="4">
    <source>
        <dbReference type="PIRSR" id="PIRSR006806-1"/>
    </source>
</evidence>
<sequence>MRTPPPVPEPAATGPVAGVDDVVDAKAALRARLRTARRERSPARRAAESAAAVEHLWAWLGPRVAAATADGTAPVVATVLPMATEPDTGVLRARLLAAGARVLVPVIEPERRLSWAPWHPEAATARAANAPVDEPVGERLGSDALAAATAVVMPALAVAEDGMRLGQGGGYYDRFLAELPRSVPTVALVFEDELLPAGAIPAEPTDRPVDGVVTAAGLRWV</sequence>
<dbReference type="GO" id="GO:0035999">
    <property type="term" value="P:tetrahydrofolate interconversion"/>
    <property type="evidence" value="ECO:0007669"/>
    <property type="project" value="TreeGrafter"/>
</dbReference>
<keyword evidence="2 4" id="KW-0547">Nucleotide-binding</keyword>
<dbReference type="EMBL" id="LS483396">
    <property type="protein sequence ID" value="SQG47558.1"/>
    <property type="molecule type" value="Genomic_DNA"/>
</dbReference>
<dbReference type="PIRSF" id="PIRSF006806">
    <property type="entry name" value="FTHF_cligase"/>
    <property type="match status" value="1"/>
</dbReference>
<keyword evidence="6" id="KW-0436">Ligase</keyword>
<proteinExistence type="inferred from homology"/>
<protein>
    <recommendedName>
        <fullName evidence="5">5-formyltetrahydrofolate cyclo-ligase</fullName>
        <ecNumber evidence="5">6.3.3.2</ecNumber>
    </recommendedName>
</protein>
<dbReference type="InterPro" id="IPR037171">
    <property type="entry name" value="NagB/RpiA_transferase-like"/>
</dbReference>
<organism evidence="6 7">
    <name type="scientific">Micrococcus luteus (strain ATCC 4698 / DSM 20030 / JCM 1464 / CCM 169 / CCUG 5858 / IAM 1056 / NBRC 3333 / NCIMB 9278 / NCTC 2665 / VKM Ac-2230)</name>
    <name type="common">Micrococcus lysodeikticus</name>
    <dbReference type="NCBI Taxonomy" id="465515"/>
    <lineage>
        <taxon>Bacteria</taxon>
        <taxon>Bacillati</taxon>
        <taxon>Actinomycetota</taxon>
        <taxon>Actinomycetes</taxon>
        <taxon>Micrococcales</taxon>
        <taxon>Micrococcaceae</taxon>
        <taxon>Micrococcus</taxon>
    </lineage>
</organism>
<dbReference type="PANTHER" id="PTHR23407">
    <property type="entry name" value="ATPASE INHIBITOR/5-FORMYLTETRAHYDROFOLATE CYCLO-LIGASE"/>
    <property type="match status" value="1"/>
</dbReference>
<evidence type="ECO:0000256" key="5">
    <source>
        <dbReference type="RuleBase" id="RU361279"/>
    </source>
</evidence>
<evidence type="ECO:0000256" key="1">
    <source>
        <dbReference type="ARBA" id="ARBA00010638"/>
    </source>
</evidence>
<evidence type="ECO:0000313" key="7">
    <source>
        <dbReference type="Proteomes" id="UP000248985"/>
    </source>
</evidence>
<comment type="catalytic activity">
    <reaction evidence="5">
        <text>(6S)-5-formyl-5,6,7,8-tetrahydrofolate + ATP = (6R)-5,10-methenyltetrahydrofolate + ADP + phosphate</text>
        <dbReference type="Rhea" id="RHEA:10488"/>
        <dbReference type="ChEBI" id="CHEBI:30616"/>
        <dbReference type="ChEBI" id="CHEBI:43474"/>
        <dbReference type="ChEBI" id="CHEBI:57455"/>
        <dbReference type="ChEBI" id="CHEBI:57457"/>
        <dbReference type="ChEBI" id="CHEBI:456216"/>
        <dbReference type="EC" id="6.3.3.2"/>
    </reaction>
</comment>
<name>A0A7Z7P953_MICLC</name>
<dbReference type="SUPFAM" id="SSF100950">
    <property type="entry name" value="NagB/RpiA/CoA transferase-like"/>
    <property type="match status" value="1"/>
</dbReference>
<gene>
    <name evidence="6" type="primary">ygfA</name>
    <name evidence="6" type="ORF">NCTC2665_00318</name>
</gene>
<comment type="cofactor">
    <cofactor evidence="5">
        <name>Mg(2+)</name>
        <dbReference type="ChEBI" id="CHEBI:18420"/>
    </cofactor>
</comment>
<accession>A0A7Z7P953</accession>
<dbReference type="GO" id="GO:0005524">
    <property type="term" value="F:ATP binding"/>
    <property type="evidence" value="ECO:0007669"/>
    <property type="project" value="UniProtKB-KW"/>
</dbReference>
<evidence type="ECO:0000256" key="3">
    <source>
        <dbReference type="ARBA" id="ARBA00022840"/>
    </source>
</evidence>
<dbReference type="RefSeq" id="WP_231936603.1">
    <property type="nucleotide sequence ID" value="NC_012803.1"/>
</dbReference>
<dbReference type="GeneID" id="93343511"/>
<dbReference type="InterPro" id="IPR024185">
    <property type="entry name" value="FTHF_cligase-like_sf"/>
</dbReference>
<keyword evidence="3 4" id="KW-0067">ATP-binding</keyword>
<dbReference type="AlphaFoldDB" id="A0A7Z7P953"/>
<dbReference type="EC" id="6.3.3.2" evidence="5"/>
<comment type="similarity">
    <text evidence="1 5">Belongs to the 5-formyltetrahydrofolate cyclo-ligase family.</text>
</comment>
<dbReference type="GO" id="GO:0009396">
    <property type="term" value="P:folic acid-containing compound biosynthetic process"/>
    <property type="evidence" value="ECO:0007669"/>
    <property type="project" value="TreeGrafter"/>
</dbReference>
<feature type="binding site" evidence="4">
    <location>
        <position position="80"/>
    </location>
    <ligand>
        <name>substrate</name>
    </ligand>
</feature>
<feature type="binding site" evidence="4">
    <location>
        <begin position="26"/>
        <end position="30"/>
    </location>
    <ligand>
        <name>ATP</name>
        <dbReference type="ChEBI" id="CHEBI:30616"/>
    </ligand>
</feature>
<keyword evidence="5" id="KW-0460">Magnesium</keyword>
<dbReference type="PANTHER" id="PTHR23407:SF1">
    <property type="entry name" value="5-FORMYLTETRAHYDROFOLATE CYCLO-LIGASE"/>
    <property type="match status" value="1"/>
</dbReference>
<feature type="binding site" evidence="4">
    <location>
        <begin position="164"/>
        <end position="172"/>
    </location>
    <ligand>
        <name>ATP</name>
        <dbReference type="ChEBI" id="CHEBI:30616"/>
    </ligand>
</feature>
<feature type="binding site" evidence="4">
    <location>
        <position position="85"/>
    </location>
    <ligand>
        <name>substrate</name>
    </ligand>
</feature>
<evidence type="ECO:0000256" key="2">
    <source>
        <dbReference type="ARBA" id="ARBA00022741"/>
    </source>
</evidence>
<dbReference type="Gene3D" id="3.40.50.10420">
    <property type="entry name" value="NagB/RpiA/CoA transferase-like"/>
    <property type="match status" value="1"/>
</dbReference>
<dbReference type="NCBIfam" id="TIGR02727">
    <property type="entry name" value="MTHFS_bact"/>
    <property type="match status" value="1"/>
</dbReference>
<dbReference type="GO" id="GO:0030272">
    <property type="term" value="F:5-formyltetrahydrofolate cyclo-ligase activity"/>
    <property type="evidence" value="ECO:0007669"/>
    <property type="project" value="UniProtKB-EC"/>
</dbReference>
<dbReference type="Proteomes" id="UP000248985">
    <property type="component" value="Chromosome 1"/>
</dbReference>
<keyword evidence="5" id="KW-0479">Metal-binding</keyword>